<organism evidence="1 2">
    <name type="scientific">Campylobacter vicugnae</name>
    <dbReference type="NCBI Taxonomy" id="1660076"/>
    <lineage>
        <taxon>Bacteria</taxon>
        <taxon>Pseudomonadati</taxon>
        <taxon>Campylobacterota</taxon>
        <taxon>Epsilonproteobacteria</taxon>
        <taxon>Campylobacterales</taxon>
        <taxon>Campylobacteraceae</taxon>
        <taxon>Campylobacter</taxon>
    </lineage>
</organism>
<evidence type="ECO:0000313" key="1">
    <source>
        <dbReference type="EMBL" id="ARR02226.1"/>
    </source>
</evidence>
<protein>
    <submittedName>
        <fullName evidence="1">Uncharacterized protein</fullName>
    </submittedName>
</protein>
<dbReference type="STRING" id="1660074.CVIC8964_0814"/>
<reference evidence="1 2" key="1">
    <citation type="journal article" date="2017" name="Genome Biol. Evol.">
        <title>Comparative Genomic Analysis Identifies a Campylobacter Clade Deficient in Selenium Metabolism.</title>
        <authorList>
            <person name="Miller W.G."/>
            <person name="Yee E."/>
            <person name="Lopes B.S."/>
            <person name="Chapman M.H."/>
            <person name="Huynh S."/>
            <person name="Bono J.L."/>
            <person name="Parker C.T."/>
            <person name="Strachan N.J.C."/>
            <person name="Forbes K.J."/>
        </authorList>
    </citation>
    <scope>NUCLEOTIDE SEQUENCE [LARGE SCALE GENOMIC DNA]</scope>
    <source>
        <strain evidence="1 2">RM8964</strain>
    </source>
</reference>
<dbReference type="RefSeq" id="WP_086333672.1">
    <property type="nucleotide sequence ID" value="NZ_CP018791.1"/>
</dbReference>
<proteinExistence type="predicted"/>
<dbReference type="Proteomes" id="UP000194265">
    <property type="component" value="Chromosome"/>
</dbReference>
<accession>A0A1X9T1C0</accession>
<evidence type="ECO:0000313" key="2">
    <source>
        <dbReference type="Proteomes" id="UP000194265"/>
    </source>
</evidence>
<name>A0A1X9T1C0_9BACT</name>
<sequence>MKLKETANKEYRNTNLKESNPKSLDISFTKIIDDYKFGLPTSSSDNINDKSKVQKIVKTLMYIREKKPHELIQQSKAQSIGGCEKCNIDKWKWSNDTIKNFFIERKIKEAFIVRARDSRIFGTIDNNCFYIHAIEYKLGDIYHHS</sequence>
<dbReference type="EMBL" id="CP018791">
    <property type="protein sequence ID" value="ARR02226.1"/>
    <property type="molecule type" value="Genomic_DNA"/>
</dbReference>
<dbReference type="AlphaFoldDB" id="A0A1X9T1C0"/>
<gene>
    <name evidence="1" type="ORF">CVIC8964_0814</name>
</gene>